<keyword evidence="3" id="KW-1185">Reference proteome</keyword>
<comment type="caution">
    <text evidence="2">The sequence shown here is derived from an EMBL/GenBank/DDBJ whole genome shotgun (WGS) entry which is preliminary data.</text>
</comment>
<gene>
    <name evidence="2" type="ORF">SNAT2548_LOCUS31274</name>
</gene>
<protein>
    <submittedName>
        <fullName evidence="2">Uncharacterized protein</fullName>
    </submittedName>
</protein>
<evidence type="ECO:0000313" key="3">
    <source>
        <dbReference type="Proteomes" id="UP000604046"/>
    </source>
</evidence>
<dbReference type="Proteomes" id="UP000604046">
    <property type="component" value="Unassembled WGS sequence"/>
</dbReference>
<organism evidence="2 3">
    <name type="scientific">Symbiodinium natans</name>
    <dbReference type="NCBI Taxonomy" id="878477"/>
    <lineage>
        <taxon>Eukaryota</taxon>
        <taxon>Sar</taxon>
        <taxon>Alveolata</taxon>
        <taxon>Dinophyceae</taxon>
        <taxon>Suessiales</taxon>
        <taxon>Symbiodiniaceae</taxon>
        <taxon>Symbiodinium</taxon>
    </lineage>
</organism>
<feature type="compositionally biased region" description="Acidic residues" evidence="1">
    <location>
        <begin position="267"/>
        <end position="276"/>
    </location>
</feature>
<evidence type="ECO:0000313" key="2">
    <source>
        <dbReference type="EMBL" id="CAE7556341.1"/>
    </source>
</evidence>
<name>A0A812U431_9DINO</name>
<feature type="compositionally biased region" description="Low complexity" evidence="1">
    <location>
        <begin position="233"/>
        <end position="249"/>
    </location>
</feature>
<sequence length="342" mass="36883">MEIPTALCGRDEVLPMLRRRAEIRAKGARPFLAALCREVQSVLPLATGPQALSLRRVARQAEWQAQNYSFDVNNDLILLTEGCELERDAEVTELLESLETQSKEAAAFCMIFRDVQDRLKKELQCMHVAPAPAALQPPRGGPTELVAEQTPARLTQASLPGLLAPGSPCKASKLGALQADISVPTISYSQAFRHDIVESETVPIKNWDSPLELPLPGQLFPEEPMVSARSTQGEAETASEGTAELAELEVPSAAAQEASGAISTGGCEEDEEEEEAVTPSCASDHGSVESFRSAPEVAEDDGPDKPLLLMELGSQSYELICSALPCKELYALRVVYSLQLQA</sequence>
<reference evidence="2" key="1">
    <citation type="submission" date="2021-02" db="EMBL/GenBank/DDBJ databases">
        <authorList>
            <person name="Dougan E. K."/>
            <person name="Rhodes N."/>
            <person name="Thang M."/>
            <person name="Chan C."/>
        </authorList>
    </citation>
    <scope>NUCLEOTIDE SEQUENCE</scope>
</reference>
<evidence type="ECO:0000256" key="1">
    <source>
        <dbReference type="SAM" id="MobiDB-lite"/>
    </source>
</evidence>
<accession>A0A812U431</accession>
<dbReference type="AlphaFoldDB" id="A0A812U431"/>
<dbReference type="EMBL" id="CAJNDS010002649">
    <property type="protein sequence ID" value="CAE7556341.1"/>
    <property type="molecule type" value="Genomic_DNA"/>
</dbReference>
<feature type="region of interest" description="Disordered" evidence="1">
    <location>
        <begin position="215"/>
        <end position="302"/>
    </location>
</feature>
<dbReference type="OrthoDB" id="434175at2759"/>
<proteinExistence type="predicted"/>